<dbReference type="Gene3D" id="1.10.3210.10">
    <property type="entry name" value="Hypothetical protein af1432"/>
    <property type="match status" value="1"/>
</dbReference>
<dbReference type="GO" id="GO:0005634">
    <property type="term" value="C:nucleus"/>
    <property type="evidence" value="ECO:0007669"/>
    <property type="project" value="TreeGrafter"/>
</dbReference>
<reference evidence="2" key="1">
    <citation type="submission" date="2020-11" db="EMBL/GenBank/DDBJ databases">
        <authorList>
            <person name="Tran Van P."/>
        </authorList>
    </citation>
    <scope>NUCLEOTIDE SEQUENCE</scope>
</reference>
<dbReference type="AlphaFoldDB" id="A0A7R8W637"/>
<evidence type="ECO:0000313" key="2">
    <source>
        <dbReference type="EMBL" id="CAD7225034.1"/>
    </source>
</evidence>
<protein>
    <submittedName>
        <fullName evidence="2">Uncharacterized protein</fullName>
    </submittedName>
</protein>
<gene>
    <name evidence="2" type="ORF">CTOB1V02_LOCUS2983</name>
</gene>
<accession>A0A7R8W637</accession>
<dbReference type="OrthoDB" id="6381514at2759"/>
<dbReference type="CDD" id="cd00077">
    <property type="entry name" value="HDc"/>
    <property type="match status" value="1"/>
</dbReference>
<dbReference type="Pfam" id="PF01966">
    <property type="entry name" value="HD"/>
    <property type="match status" value="1"/>
</dbReference>
<dbReference type="PANTHER" id="PTHR11373:SF4">
    <property type="entry name" value="DEOXYNUCLEOSIDE TRIPHOSPHATE TRIPHOSPHOHYDROLASE SAMHD1"/>
    <property type="match status" value="1"/>
</dbReference>
<dbReference type="InterPro" id="IPR006674">
    <property type="entry name" value="HD_domain"/>
</dbReference>
<dbReference type="SUPFAM" id="SSF109604">
    <property type="entry name" value="HD-domain/PDEase-like"/>
    <property type="match status" value="1"/>
</dbReference>
<dbReference type="EMBL" id="OB660487">
    <property type="protein sequence ID" value="CAD7225034.1"/>
    <property type="molecule type" value="Genomic_DNA"/>
</dbReference>
<sequence length="623" mass="70732">MEELDPNFGQELCSTSKAIVRKVLAHPLIQRLKRIKQLGTLSLIHPEIKHTRFEHSEGVMRWATFFVCRLRQTWELYSPAPCPITEEDMLLVVLAGLCHDLGHGPLSHTWEAVTKRIQPGCPLKHNDISADLMTEVFSGTMLENDVPLMQELVKDEPHVKWICNGLPLVLTTIVNNQISGFDVDKIDYLIRDGSAFGCPSFFAIRMKELLSSARVFEGKFIRFPLSKAVDVVRVFATRYVFHVVHYQSPDVVISEEMLIEGLSGIADHPVPNRNVELLKAVRHPQFMEWLDDEMLEVLRNESKQEAEDGGSCYADLYDRVTSRRLYPHLVTLSWESDNVEVSGSQDEMKQELVNDLREIEGLAVVSSAPGFGNGKRDPLERMEFFDDKEEGKKNGPPRPEVIRVGFNEVMPLQLHRSVFQESLLLLADKETRPLDDIKDDLLKVLNKFLPYGRILLRKVVNEKFSASLLTDLSLAFKEYPSKEDKELIKFLKRGEGTRSPRLDVTIPAGRSCSHASAGSDVLREAISCGKRCPAGSDILREAMSCGKRCPAECVKTSAGSVAGNRWRGTATAPCWKFKWTHVNKLTLVWKMFVFAADVSKQQNLLKRVVWSQNAFRWWMAEKR</sequence>
<name>A0A7R8W637_9CRUS</name>
<comment type="similarity">
    <text evidence="1">Belongs to the SAMHD1 family.</text>
</comment>
<dbReference type="InterPro" id="IPR003607">
    <property type="entry name" value="HD/PDEase_dom"/>
</dbReference>
<dbReference type="SMART" id="SM00471">
    <property type="entry name" value="HDc"/>
    <property type="match status" value="1"/>
</dbReference>
<organism evidence="2">
    <name type="scientific">Cyprideis torosa</name>
    <dbReference type="NCBI Taxonomy" id="163714"/>
    <lineage>
        <taxon>Eukaryota</taxon>
        <taxon>Metazoa</taxon>
        <taxon>Ecdysozoa</taxon>
        <taxon>Arthropoda</taxon>
        <taxon>Crustacea</taxon>
        <taxon>Oligostraca</taxon>
        <taxon>Ostracoda</taxon>
        <taxon>Podocopa</taxon>
        <taxon>Podocopida</taxon>
        <taxon>Cytherocopina</taxon>
        <taxon>Cytheroidea</taxon>
        <taxon>Cytherideidae</taxon>
        <taxon>Cyprideis</taxon>
    </lineage>
</organism>
<dbReference type="GO" id="GO:0006203">
    <property type="term" value="P:dGTP catabolic process"/>
    <property type="evidence" value="ECO:0007669"/>
    <property type="project" value="TreeGrafter"/>
</dbReference>
<dbReference type="GO" id="GO:0008832">
    <property type="term" value="F:dGTPase activity"/>
    <property type="evidence" value="ECO:0007669"/>
    <property type="project" value="TreeGrafter"/>
</dbReference>
<dbReference type="PANTHER" id="PTHR11373">
    <property type="entry name" value="DEOXYNUCLEOSIDE TRIPHOSPHATE TRIPHOSPHOHYDROLASE"/>
    <property type="match status" value="1"/>
</dbReference>
<proteinExistence type="inferred from homology"/>
<evidence type="ECO:0000256" key="1">
    <source>
        <dbReference type="ARBA" id="ARBA00005776"/>
    </source>
</evidence>
<dbReference type="InterPro" id="IPR050135">
    <property type="entry name" value="dGTPase-like"/>
</dbReference>